<evidence type="ECO:0000313" key="3">
    <source>
        <dbReference type="Proteomes" id="UP000037069"/>
    </source>
</evidence>
<sequence>MSNSETSSLNASTYYRRNIMSGTATQVHTTVLTSSVNSSSTTATTEVYKSLPQQQESLPATTTYHNTTTPSTAACLSKSSSCPDSPIRRVSSSLRNSAVGFATRFFNKCRAATFTVDGATYTIGKLQ</sequence>
<accession>A0A0L0CFN4</accession>
<reference evidence="2 3" key="1">
    <citation type="journal article" date="2015" name="Nat. Commun.">
        <title>Lucilia cuprina genome unlocks parasitic fly biology to underpin future interventions.</title>
        <authorList>
            <person name="Anstead C.A."/>
            <person name="Korhonen P.K."/>
            <person name="Young N.D."/>
            <person name="Hall R.S."/>
            <person name="Jex A.R."/>
            <person name="Murali S.C."/>
            <person name="Hughes D.S."/>
            <person name="Lee S.F."/>
            <person name="Perry T."/>
            <person name="Stroehlein A.J."/>
            <person name="Ansell B.R."/>
            <person name="Breugelmans B."/>
            <person name="Hofmann A."/>
            <person name="Qu J."/>
            <person name="Dugan S."/>
            <person name="Lee S.L."/>
            <person name="Chao H."/>
            <person name="Dinh H."/>
            <person name="Han Y."/>
            <person name="Doddapaneni H.V."/>
            <person name="Worley K.C."/>
            <person name="Muzny D.M."/>
            <person name="Ioannidis P."/>
            <person name="Waterhouse R.M."/>
            <person name="Zdobnov E.M."/>
            <person name="James P.J."/>
            <person name="Bagnall N.H."/>
            <person name="Kotze A.C."/>
            <person name="Gibbs R.A."/>
            <person name="Richards S."/>
            <person name="Batterham P."/>
            <person name="Gasser R.B."/>
        </authorList>
    </citation>
    <scope>NUCLEOTIDE SEQUENCE [LARGE SCALE GENOMIC DNA]</scope>
    <source>
        <strain evidence="2 3">LS</strain>
        <tissue evidence="2">Full body</tissue>
    </source>
</reference>
<dbReference type="EMBL" id="JRES01000438">
    <property type="protein sequence ID" value="KNC31223.1"/>
    <property type="molecule type" value="Genomic_DNA"/>
</dbReference>
<feature type="compositionally biased region" description="Low complexity" evidence="1">
    <location>
        <begin position="60"/>
        <end position="74"/>
    </location>
</feature>
<evidence type="ECO:0000256" key="1">
    <source>
        <dbReference type="SAM" id="MobiDB-lite"/>
    </source>
</evidence>
<protein>
    <submittedName>
        <fullName evidence="2">Uncharacterized protein</fullName>
    </submittedName>
</protein>
<feature type="region of interest" description="Disordered" evidence="1">
    <location>
        <begin position="41"/>
        <end position="89"/>
    </location>
</feature>
<dbReference type="AlphaFoldDB" id="A0A0L0CFN4"/>
<dbReference type="Proteomes" id="UP000037069">
    <property type="component" value="Unassembled WGS sequence"/>
</dbReference>
<organism evidence="2 3">
    <name type="scientific">Lucilia cuprina</name>
    <name type="common">Green bottle fly</name>
    <name type="synonym">Australian sheep blowfly</name>
    <dbReference type="NCBI Taxonomy" id="7375"/>
    <lineage>
        <taxon>Eukaryota</taxon>
        <taxon>Metazoa</taxon>
        <taxon>Ecdysozoa</taxon>
        <taxon>Arthropoda</taxon>
        <taxon>Hexapoda</taxon>
        <taxon>Insecta</taxon>
        <taxon>Pterygota</taxon>
        <taxon>Neoptera</taxon>
        <taxon>Endopterygota</taxon>
        <taxon>Diptera</taxon>
        <taxon>Brachycera</taxon>
        <taxon>Muscomorpha</taxon>
        <taxon>Oestroidea</taxon>
        <taxon>Calliphoridae</taxon>
        <taxon>Luciliinae</taxon>
        <taxon>Lucilia</taxon>
    </lineage>
</organism>
<gene>
    <name evidence="2" type="ORF">FF38_14415</name>
</gene>
<evidence type="ECO:0000313" key="2">
    <source>
        <dbReference type="EMBL" id="KNC31223.1"/>
    </source>
</evidence>
<proteinExistence type="predicted"/>
<keyword evidence="3" id="KW-1185">Reference proteome</keyword>
<name>A0A0L0CFN4_LUCCU</name>
<comment type="caution">
    <text evidence="2">The sequence shown here is derived from an EMBL/GenBank/DDBJ whole genome shotgun (WGS) entry which is preliminary data.</text>
</comment>